<dbReference type="SMART" id="SM00188">
    <property type="entry name" value="IL10"/>
    <property type="match status" value="1"/>
</dbReference>
<evidence type="ECO:0000313" key="8">
    <source>
        <dbReference type="Proteomes" id="UP000081671"/>
    </source>
</evidence>
<keyword evidence="6" id="KW-1015">Disulfide bond</keyword>
<dbReference type="STRING" id="10020.ENSDORP00000021049"/>
<feature type="disulfide bond" evidence="6">
    <location>
        <begin position="75"/>
        <end position="126"/>
    </location>
</feature>
<dbReference type="FunCoup" id="A0A1S3F8A7">
    <property type="interactions" value="287"/>
</dbReference>
<dbReference type="RefSeq" id="XP_012872781.1">
    <property type="nucleotide sequence ID" value="XM_013017327.1"/>
</dbReference>
<feature type="signal peptide" evidence="7">
    <location>
        <begin position="1"/>
        <end position="20"/>
    </location>
</feature>
<keyword evidence="5 7" id="KW-0732">Signal</keyword>
<evidence type="ECO:0000256" key="4">
    <source>
        <dbReference type="ARBA" id="ARBA00022525"/>
    </source>
</evidence>
<dbReference type="Pfam" id="PF00726">
    <property type="entry name" value="IL10"/>
    <property type="match status" value="1"/>
</dbReference>
<evidence type="ECO:0000256" key="3">
    <source>
        <dbReference type="ARBA" id="ARBA00022514"/>
    </source>
</evidence>
<feature type="disulfide bond" evidence="6">
    <location>
        <begin position="28"/>
        <end position="121"/>
    </location>
</feature>
<evidence type="ECO:0000256" key="2">
    <source>
        <dbReference type="ARBA" id="ARBA00008813"/>
    </source>
</evidence>
<dbReference type="GO" id="GO:0005615">
    <property type="term" value="C:extracellular space"/>
    <property type="evidence" value="ECO:0007669"/>
    <property type="project" value="UniProtKB-UniRule"/>
</dbReference>
<sequence>MKVQSAFLWILGTLLILSLGQSLGFRRCLISVDMRHLERSFQEIKRTLQNKDVFQNVTILSTLQSLQGIKPIDVCCVTRNLLAFYMDKVLKDHQEPNPQIRRQISSIANSFLHTQKTLQQCEQRWCHCSQEATNATSIIQDNYDQLEVRAAAIKSLGELDIFLAWINKNHQETSHAQHQVPV</sequence>
<evidence type="ECO:0000256" key="7">
    <source>
        <dbReference type="RuleBase" id="RU368043"/>
    </source>
</evidence>
<keyword evidence="3 7" id="KW-0202">Cytokine</keyword>
<feature type="disulfide bond" evidence="6">
    <location>
        <begin position="76"/>
        <end position="128"/>
    </location>
</feature>
<comment type="similarity">
    <text evidence="2 7">Belongs to the IL-10 family.</text>
</comment>
<name>A0A1S3F8A7_DIPOR</name>
<organism evidence="8 9">
    <name type="scientific">Dipodomys ordii</name>
    <name type="common">Ord's kangaroo rat</name>
    <dbReference type="NCBI Taxonomy" id="10020"/>
    <lineage>
        <taxon>Eukaryota</taxon>
        <taxon>Metazoa</taxon>
        <taxon>Chordata</taxon>
        <taxon>Craniata</taxon>
        <taxon>Vertebrata</taxon>
        <taxon>Euteleostomi</taxon>
        <taxon>Mammalia</taxon>
        <taxon>Eutheria</taxon>
        <taxon>Euarchontoglires</taxon>
        <taxon>Glires</taxon>
        <taxon>Rodentia</taxon>
        <taxon>Castorimorpha</taxon>
        <taxon>Heteromyidae</taxon>
        <taxon>Dipodomyinae</taxon>
        <taxon>Dipodomys</taxon>
    </lineage>
</organism>
<protein>
    <recommendedName>
        <fullName evidence="7">Interleukin family protein</fullName>
    </recommendedName>
</protein>
<evidence type="ECO:0000256" key="6">
    <source>
        <dbReference type="PIRSR" id="PIRSR620443-51"/>
    </source>
</evidence>
<dbReference type="InterPro" id="IPR020443">
    <property type="entry name" value="IL-10/19/20/24/26"/>
</dbReference>
<dbReference type="GO" id="GO:0005125">
    <property type="term" value="F:cytokine activity"/>
    <property type="evidence" value="ECO:0007669"/>
    <property type="project" value="UniProtKB-UniRule"/>
</dbReference>
<evidence type="ECO:0000256" key="1">
    <source>
        <dbReference type="ARBA" id="ARBA00004613"/>
    </source>
</evidence>
<dbReference type="InterPro" id="IPR020421">
    <property type="entry name" value="IL-19"/>
</dbReference>
<dbReference type="Proteomes" id="UP000081671">
    <property type="component" value="Unplaced"/>
</dbReference>
<dbReference type="PANTHER" id="PTHR48482:SF3">
    <property type="entry name" value="INTERLEUKIN-19"/>
    <property type="match status" value="1"/>
</dbReference>
<keyword evidence="8" id="KW-1185">Reference proteome</keyword>
<dbReference type="InterPro" id="IPR009079">
    <property type="entry name" value="4_helix_cytokine-like_core"/>
</dbReference>
<comment type="subcellular location">
    <subcellularLocation>
        <location evidence="1 7">Secreted</location>
    </subcellularLocation>
</comment>
<evidence type="ECO:0000256" key="5">
    <source>
        <dbReference type="ARBA" id="ARBA00022729"/>
    </source>
</evidence>
<reference evidence="9" key="1">
    <citation type="submission" date="2025-08" db="UniProtKB">
        <authorList>
            <consortium name="RefSeq"/>
        </authorList>
    </citation>
    <scope>IDENTIFICATION</scope>
    <source>
        <tissue evidence="9">Kidney</tissue>
    </source>
</reference>
<comment type="function">
    <text evidence="7">Immune regulatory cytokine.</text>
</comment>
<proteinExistence type="inferred from homology"/>
<accession>A0A1S3F8A7</accession>
<dbReference type="SUPFAM" id="SSF47266">
    <property type="entry name" value="4-helical cytokines"/>
    <property type="match status" value="1"/>
</dbReference>
<dbReference type="AlphaFoldDB" id="A0A1S3F8A7"/>
<dbReference type="KEGG" id="dord:105986432"/>
<dbReference type="OrthoDB" id="9938154at2759"/>
<dbReference type="Gene3D" id="1.20.1250.10">
    <property type="match status" value="1"/>
</dbReference>
<dbReference type="CTD" id="29949"/>
<dbReference type="PANTHER" id="PTHR48482">
    <property type="entry name" value="INTERLEUKIN-19-RELATED"/>
    <property type="match status" value="1"/>
</dbReference>
<keyword evidence="4 7" id="KW-0964">Secreted</keyword>
<gene>
    <name evidence="9" type="primary">Il19</name>
</gene>
<feature type="chain" id="PRO_5031608261" description="Interleukin family protein" evidence="7">
    <location>
        <begin position="21"/>
        <end position="182"/>
    </location>
</feature>
<dbReference type="PRINTS" id="PR01934">
    <property type="entry name" value="INTRLEUKIN19"/>
</dbReference>
<dbReference type="InParanoid" id="A0A1S3F8A7"/>
<dbReference type="GeneID" id="105986432"/>
<evidence type="ECO:0000313" key="9">
    <source>
        <dbReference type="RefSeq" id="XP_012872781.1"/>
    </source>
</evidence>